<dbReference type="Gene3D" id="3.40.50.2300">
    <property type="match status" value="2"/>
</dbReference>
<evidence type="ECO:0000256" key="2">
    <source>
        <dbReference type="ARBA" id="ARBA00007639"/>
    </source>
</evidence>
<proteinExistence type="inferred from homology"/>
<evidence type="ECO:0000313" key="4">
    <source>
        <dbReference type="EMBL" id="RRK34706.1"/>
    </source>
</evidence>
<comment type="similarity">
    <text evidence="2">Belongs to the bacterial solute-binding protein 2 family.</text>
</comment>
<dbReference type="RefSeq" id="WP_125129798.1">
    <property type="nucleotide sequence ID" value="NZ_RHJS01000002.1"/>
</dbReference>
<dbReference type="InterPro" id="IPR025997">
    <property type="entry name" value="SBP_2_dom"/>
</dbReference>
<evidence type="ECO:0000256" key="1">
    <source>
        <dbReference type="ARBA" id="ARBA00004196"/>
    </source>
</evidence>
<dbReference type="Pfam" id="PF13407">
    <property type="entry name" value="Peripla_BP_4"/>
    <property type="match status" value="1"/>
</dbReference>
<dbReference type="EMBL" id="RHJS01000002">
    <property type="protein sequence ID" value="RRK34706.1"/>
    <property type="molecule type" value="Genomic_DNA"/>
</dbReference>
<reference evidence="4" key="1">
    <citation type="submission" date="2018-10" db="EMBL/GenBank/DDBJ databases">
        <title>Schaedlerella arabinophila gen. nov. sp. nov., isolated from the mouse intestinal tract and comparative analysis with the genome of the closely related altered Schaedler flora strain ASF502.</title>
        <authorList>
            <person name="Miyake S."/>
            <person name="Soh M."/>
            <person name="Seedorf H."/>
        </authorList>
    </citation>
    <scope>NUCLEOTIDE SEQUENCE [LARGE SCALE GENOMIC DNA]</scope>
    <source>
        <strain evidence="4">DSM 106076</strain>
    </source>
</reference>
<protein>
    <submittedName>
        <fullName evidence="4">Sugar ABC transporter substrate-binding protein</fullName>
    </submittedName>
</protein>
<dbReference type="InterPro" id="IPR028082">
    <property type="entry name" value="Peripla_BP_I"/>
</dbReference>
<accession>A0A426DPM1</accession>
<dbReference type="InterPro" id="IPR050555">
    <property type="entry name" value="Bact_Solute-Bind_Prot2"/>
</dbReference>
<dbReference type="PANTHER" id="PTHR30036:SF7">
    <property type="entry name" value="ABC TRANSPORTER PERIPLASMIC-BINDING PROTEIN YPHF"/>
    <property type="match status" value="1"/>
</dbReference>
<dbReference type="SUPFAM" id="SSF53822">
    <property type="entry name" value="Periplasmic binding protein-like I"/>
    <property type="match status" value="1"/>
</dbReference>
<feature type="domain" description="Periplasmic binding protein" evidence="3">
    <location>
        <begin position="93"/>
        <end position="352"/>
    </location>
</feature>
<organism evidence="4 5">
    <name type="scientific">Schaedlerella arabinosiphila</name>
    <dbReference type="NCBI Taxonomy" id="2044587"/>
    <lineage>
        <taxon>Bacteria</taxon>
        <taxon>Bacillati</taxon>
        <taxon>Bacillota</taxon>
        <taxon>Clostridia</taxon>
        <taxon>Lachnospirales</taxon>
        <taxon>Lachnospiraceae</taxon>
        <taxon>Schaedlerella</taxon>
    </lineage>
</organism>
<name>A0A426DPM1_9FIRM</name>
<comment type="caution">
    <text evidence="4">The sequence shown here is derived from an EMBL/GenBank/DDBJ whole genome shotgun (WGS) entry which is preliminary data.</text>
</comment>
<gene>
    <name evidence="4" type="ORF">EBB54_27720</name>
</gene>
<dbReference type="AlphaFoldDB" id="A0A426DPM1"/>
<dbReference type="Proteomes" id="UP000274920">
    <property type="component" value="Unassembled WGS sequence"/>
</dbReference>
<dbReference type="PANTHER" id="PTHR30036">
    <property type="entry name" value="D-XYLOSE-BINDING PERIPLASMIC PROTEIN"/>
    <property type="match status" value="1"/>
</dbReference>
<dbReference type="GO" id="GO:0030288">
    <property type="term" value="C:outer membrane-bounded periplasmic space"/>
    <property type="evidence" value="ECO:0007669"/>
    <property type="project" value="TreeGrafter"/>
</dbReference>
<dbReference type="GO" id="GO:0030246">
    <property type="term" value="F:carbohydrate binding"/>
    <property type="evidence" value="ECO:0007669"/>
    <property type="project" value="TreeGrafter"/>
</dbReference>
<evidence type="ECO:0000259" key="3">
    <source>
        <dbReference type="Pfam" id="PF13407"/>
    </source>
</evidence>
<comment type="subcellular location">
    <subcellularLocation>
        <location evidence="1">Cell envelope</location>
    </subcellularLocation>
</comment>
<evidence type="ECO:0000313" key="5">
    <source>
        <dbReference type="Proteomes" id="UP000274920"/>
    </source>
</evidence>
<sequence>MFRKILEGDNEPKKLRHKVRNMLELAAFFSICCLGMPGCGRKANTEALNAPDEVSALEDENNKKDDNITEIVRFDDKLDDYKPSKGKYNFYFTYKVDHPWWDAVAIGIEDAAKQFEEKGIIIDYEYLAPNAASAQEQIRRLSDASNRDFDVIGVDVADVDMVTPAINDLIRDGRKVMTFSSSDAAKEDGCERIAYVGNTHNYEDGADLTEALCEKLGYRGKVAVLVGTKGAPCHEDRALGAQNVLAKYQDMEIVEIVYDEDSVEKSYQLTQKILAGHEDIAGLICCNMSNPVGAARAVIEAGQEDEVVIVGMDHDQEALEYLRDGIIYALGVQDCYSIGFDTIQVAVKIADGCLPGDAYPEKTEEITTIIYQDSARSMLQTLYGGMD</sequence>
<keyword evidence="5" id="KW-1185">Reference proteome</keyword>